<dbReference type="RefSeq" id="XP_072842100.1">
    <property type="nucleotide sequence ID" value="XM_072985999.1"/>
</dbReference>
<keyword evidence="1" id="KW-0812">Transmembrane</keyword>
<dbReference type="PANTHER" id="PTHR34488">
    <property type="entry name" value="SI:CH211-245H14.1-RELATED"/>
    <property type="match status" value="1"/>
</dbReference>
<keyword evidence="2" id="KW-1185">Reference proteome</keyword>
<evidence type="ECO:0000313" key="3">
    <source>
        <dbReference type="RefSeq" id="XP_072842100.1"/>
    </source>
</evidence>
<dbReference type="GeneID" id="140703155"/>
<feature type="transmembrane region" description="Helical" evidence="1">
    <location>
        <begin position="12"/>
        <end position="37"/>
    </location>
</feature>
<reference evidence="2" key="1">
    <citation type="submission" date="2025-05" db="UniProtKB">
        <authorList>
            <consortium name="RefSeq"/>
        </authorList>
    </citation>
    <scope>NUCLEOTIDE SEQUENCE [LARGE SCALE GENOMIC DNA]</scope>
</reference>
<keyword evidence="1" id="KW-0472">Membrane</keyword>
<keyword evidence="1" id="KW-1133">Transmembrane helix</keyword>
<proteinExistence type="predicted"/>
<organism evidence="2 3">
    <name type="scientific">Pogona vitticeps</name>
    <name type="common">central bearded dragon</name>
    <dbReference type="NCBI Taxonomy" id="103695"/>
    <lineage>
        <taxon>Eukaryota</taxon>
        <taxon>Metazoa</taxon>
        <taxon>Chordata</taxon>
        <taxon>Craniata</taxon>
        <taxon>Vertebrata</taxon>
        <taxon>Euteleostomi</taxon>
        <taxon>Lepidosauria</taxon>
        <taxon>Squamata</taxon>
        <taxon>Bifurcata</taxon>
        <taxon>Unidentata</taxon>
        <taxon>Episquamata</taxon>
        <taxon>Toxicofera</taxon>
        <taxon>Iguania</taxon>
        <taxon>Acrodonta</taxon>
        <taxon>Agamidae</taxon>
        <taxon>Amphibolurinae</taxon>
        <taxon>Pogona</taxon>
    </lineage>
</organism>
<evidence type="ECO:0000313" key="2">
    <source>
        <dbReference type="Proteomes" id="UP001652642"/>
    </source>
</evidence>
<accession>A0ABM5F9M4</accession>
<dbReference type="Proteomes" id="UP001652642">
    <property type="component" value="Chromosome 1"/>
</dbReference>
<sequence>MAGILSLLWQAAIWLLRLFYTCFLGIWTLVKVLLLWLARRSFLQGPYEVLQDFYTRLPIQTCPIQTVHLPWLAKLLFSQEPYEGNQRKDLVSHRLPETQEWTGQVSARLEELLPLRRIQQTFGAKKDFCVQVRISGKTGGCEEKFLKDVSELLSHQGVSLQVKEFAETSKDPLLLFCPIASRKGTDIENALEGLSDEQKVLLVVMDLIPKDNPGPFLDTRQRVPHPAVERTVHTRFTLKDGFYPCEMNEAAVADVAAALKALAEDQ</sequence>
<name>A0ABM5F9M4_9SAUR</name>
<gene>
    <name evidence="3" type="primary">LOC140703155</name>
</gene>
<evidence type="ECO:0000256" key="1">
    <source>
        <dbReference type="SAM" id="Phobius"/>
    </source>
</evidence>
<reference evidence="3" key="2">
    <citation type="submission" date="2025-08" db="UniProtKB">
        <authorList>
            <consortium name="RefSeq"/>
        </authorList>
    </citation>
    <scope>IDENTIFICATION</scope>
</reference>
<protein>
    <submittedName>
        <fullName evidence="3">Uncharacterized protein isoform X1</fullName>
    </submittedName>
</protein>
<dbReference type="PANTHER" id="PTHR34488:SF1">
    <property type="entry name" value="SI:CH211-245H14.1-RELATED"/>
    <property type="match status" value="1"/>
</dbReference>